<keyword evidence="1 4" id="KW-0349">Heme</keyword>
<dbReference type="Proteomes" id="UP000002033">
    <property type="component" value="Chromosome"/>
</dbReference>
<evidence type="ECO:0000313" key="9">
    <source>
        <dbReference type="Proteomes" id="UP000002033"/>
    </source>
</evidence>
<evidence type="ECO:0000256" key="3">
    <source>
        <dbReference type="ARBA" id="ARBA00023004"/>
    </source>
</evidence>
<dbReference type="RefSeq" id="WP_013215445.1">
    <property type="nucleotide sequence ID" value="NC_014313.1"/>
</dbReference>
<dbReference type="InterPro" id="IPR022411">
    <property type="entry name" value="C-typ_cyt_methanol_metab-rel"/>
</dbReference>
<dbReference type="GO" id="GO:0009055">
    <property type="term" value="F:electron transfer activity"/>
    <property type="evidence" value="ECO:0007669"/>
    <property type="project" value="InterPro"/>
</dbReference>
<dbReference type="GO" id="GO:0046872">
    <property type="term" value="F:metal ion binding"/>
    <property type="evidence" value="ECO:0007669"/>
    <property type="project" value="UniProtKB-KW"/>
</dbReference>
<accession>D8JX94</accession>
<evidence type="ECO:0000256" key="5">
    <source>
        <dbReference type="SAM" id="MobiDB-lite"/>
    </source>
</evidence>
<dbReference type="Gene3D" id="1.10.760.10">
    <property type="entry name" value="Cytochrome c-like domain"/>
    <property type="match status" value="1"/>
</dbReference>
<dbReference type="InterPro" id="IPR009056">
    <property type="entry name" value="Cyt_c-like_dom"/>
</dbReference>
<dbReference type="SUPFAM" id="SSF46626">
    <property type="entry name" value="Cytochrome c"/>
    <property type="match status" value="1"/>
</dbReference>
<proteinExistence type="predicted"/>
<feature type="domain" description="Cytochrome c" evidence="7">
    <location>
        <begin position="35"/>
        <end position="147"/>
    </location>
</feature>
<dbReference type="KEGG" id="hdn:Hden_1418"/>
<feature type="chain" id="PRO_5003116484" evidence="6">
    <location>
        <begin position="28"/>
        <end position="176"/>
    </location>
</feature>
<evidence type="ECO:0000256" key="2">
    <source>
        <dbReference type="ARBA" id="ARBA00022723"/>
    </source>
</evidence>
<feature type="signal peptide" evidence="6">
    <location>
        <begin position="1"/>
        <end position="27"/>
    </location>
</feature>
<evidence type="ECO:0000256" key="1">
    <source>
        <dbReference type="ARBA" id="ARBA00022617"/>
    </source>
</evidence>
<dbReference type="eggNOG" id="COG2010">
    <property type="taxonomic scope" value="Bacteria"/>
</dbReference>
<dbReference type="NCBIfam" id="TIGR03874">
    <property type="entry name" value="4cys_cytochr"/>
    <property type="match status" value="1"/>
</dbReference>
<dbReference type="HOGENOM" id="CLU_112016_1_0_5"/>
<dbReference type="STRING" id="582899.Hden_1418"/>
<evidence type="ECO:0000256" key="6">
    <source>
        <dbReference type="SAM" id="SignalP"/>
    </source>
</evidence>
<keyword evidence="6" id="KW-0732">Signal</keyword>
<dbReference type="EMBL" id="CP002083">
    <property type="protein sequence ID" value="ADJ23230.1"/>
    <property type="molecule type" value="Genomic_DNA"/>
</dbReference>
<feature type="compositionally biased region" description="Basic and acidic residues" evidence="5">
    <location>
        <begin position="157"/>
        <end position="167"/>
    </location>
</feature>
<feature type="region of interest" description="Disordered" evidence="5">
    <location>
        <begin position="151"/>
        <end position="176"/>
    </location>
</feature>
<gene>
    <name evidence="8" type="ordered locus">Hden_1418</name>
</gene>
<evidence type="ECO:0000256" key="4">
    <source>
        <dbReference type="PROSITE-ProRule" id="PRU00433"/>
    </source>
</evidence>
<dbReference type="PROSITE" id="PS51007">
    <property type="entry name" value="CYTC"/>
    <property type="match status" value="1"/>
</dbReference>
<protein>
    <submittedName>
        <fullName evidence="8">Putative cytochrome c protein</fullName>
    </submittedName>
</protein>
<keyword evidence="9" id="KW-1185">Reference proteome</keyword>
<keyword evidence="2 4" id="KW-0479">Metal-binding</keyword>
<reference evidence="9" key="1">
    <citation type="journal article" date="2011" name="J. Bacteriol.">
        <title>Genome sequences of eight morphologically diverse alphaproteobacteria.</title>
        <authorList>
            <consortium name="US DOE Joint Genome Institute"/>
            <person name="Brown P.J."/>
            <person name="Kysela D.T."/>
            <person name="Buechlein A."/>
            <person name="Hemmerich C."/>
            <person name="Brun Y.V."/>
        </authorList>
    </citation>
    <scope>NUCLEOTIDE SEQUENCE [LARGE SCALE GENOMIC DNA]</scope>
    <source>
        <strain evidence="9">ATCC 51888 / DSM 1869 / NCIB 11706 / TK 0415</strain>
    </source>
</reference>
<sequence length="176" mass="18711" precursor="true">MTSHKTARRAGALLGVLLAFASGVANAAIPASSKAVKDDGGKYFDAKGDPTYKISPDGKVDWYTFSGFRRYNGTCDVCHGPDGAGSSFGPDLTDALKSLSYSDFLGIVSGGKQDVNTAQTLVMPAFGTNKNVMCYIDDIYIYLRARSDGALGRGRPQSHEDKSKEATDFENSCMGP</sequence>
<name>D8JX94_HYPDA</name>
<dbReference type="AlphaFoldDB" id="D8JX94"/>
<dbReference type="InterPro" id="IPR036909">
    <property type="entry name" value="Cyt_c-like_dom_sf"/>
</dbReference>
<evidence type="ECO:0000313" key="8">
    <source>
        <dbReference type="EMBL" id="ADJ23230.1"/>
    </source>
</evidence>
<dbReference type="GO" id="GO:0020037">
    <property type="term" value="F:heme binding"/>
    <property type="evidence" value="ECO:0007669"/>
    <property type="project" value="InterPro"/>
</dbReference>
<keyword evidence="3 4" id="KW-0408">Iron</keyword>
<dbReference type="OrthoDB" id="5770300at2"/>
<evidence type="ECO:0000259" key="7">
    <source>
        <dbReference type="PROSITE" id="PS51007"/>
    </source>
</evidence>
<organism evidence="8 9">
    <name type="scientific">Hyphomicrobium denitrificans (strain ATCC 51888 / DSM 1869 / NCIMB 11706 / TK 0415)</name>
    <dbReference type="NCBI Taxonomy" id="582899"/>
    <lineage>
        <taxon>Bacteria</taxon>
        <taxon>Pseudomonadati</taxon>
        <taxon>Pseudomonadota</taxon>
        <taxon>Alphaproteobacteria</taxon>
        <taxon>Hyphomicrobiales</taxon>
        <taxon>Hyphomicrobiaceae</taxon>
        <taxon>Hyphomicrobium</taxon>
    </lineage>
</organism>